<protein>
    <submittedName>
        <fullName evidence="1">Uncharacterized protein</fullName>
    </submittedName>
</protein>
<dbReference type="EMBL" id="JBGFUD010001711">
    <property type="protein sequence ID" value="MFH4976659.1"/>
    <property type="molecule type" value="Genomic_DNA"/>
</dbReference>
<organism evidence="1 2">
    <name type="scientific">Gnathostoma spinigerum</name>
    <dbReference type="NCBI Taxonomy" id="75299"/>
    <lineage>
        <taxon>Eukaryota</taxon>
        <taxon>Metazoa</taxon>
        <taxon>Ecdysozoa</taxon>
        <taxon>Nematoda</taxon>
        <taxon>Chromadorea</taxon>
        <taxon>Rhabditida</taxon>
        <taxon>Spirurina</taxon>
        <taxon>Gnathostomatomorpha</taxon>
        <taxon>Gnathostomatoidea</taxon>
        <taxon>Gnathostomatidae</taxon>
        <taxon>Gnathostoma</taxon>
    </lineage>
</organism>
<comment type="caution">
    <text evidence="1">The sequence shown here is derived from an EMBL/GenBank/DDBJ whole genome shotgun (WGS) entry which is preliminary data.</text>
</comment>
<dbReference type="Proteomes" id="UP001608902">
    <property type="component" value="Unassembled WGS sequence"/>
</dbReference>
<reference evidence="1 2" key="1">
    <citation type="submission" date="2024-08" db="EMBL/GenBank/DDBJ databases">
        <title>Gnathostoma spinigerum genome.</title>
        <authorList>
            <person name="Gonzalez-Bertolin B."/>
            <person name="Monzon S."/>
            <person name="Zaballos A."/>
            <person name="Jimenez P."/>
            <person name="Dekumyoy P."/>
            <person name="Varona S."/>
            <person name="Cuesta I."/>
            <person name="Sumanam S."/>
            <person name="Adisakwattana P."/>
            <person name="Gasser R.B."/>
            <person name="Hernandez-Gonzalez A."/>
            <person name="Young N.D."/>
            <person name="Perteguer M.J."/>
        </authorList>
    </citation>
    <scope>NUCLEOTIDE SEQUENCE [LARGE SCALE GENOMIC DNA]</scope>
    <source>
        <strain evidence="1">AL3</strain>
        <tissue evidence="1">Liver</tissue>
    </source>
</reference>
<accession>A0ABD6EEW7</accession>
<evidence type="ECO:0000313" key="2">
    <source>
        <dbReference type="Proteomes" id="UP001608902"/>
    </source>
</evidence>
<evidence type="ECO:0000313" key="1">
    <source>
        <dbReference type="EMBL" id="MFH4976659.1"/>
    </source>
</evidence>
<name>A0ABD6EEW7_9BILA</name>
<sequence length="103" mass="12036">MSLKWFMRLLSERAELMIVIKIPCFFFWVFTTTNVISLNKRTVSDGLPGENLIRTATTERKMGGRIEWEYGGEDHDGGTEENEFPDEKMFVIDAEYVQHIENQ</sequence>
<gene>
    <name evidence="1" type="ORF">AB6A40_003368</name>
</gene>
<dbReference type="AlphaFoldDB" id="A0ABD6EEW7"/>
<keyword evidence="2" id="KW-1185">Reference proteome</keyword>
<proteinExistence type="predicted"/>